<proteinExistence type="predicted"/>
<accession>A0A8J5M4W9</accession>
<name>A0A8J5M4W9_9STRA</name>
<gene>
    <name evidence="1" type="ORF">JG688_00008060</name>
</gene>
<dbReference type="Proteomes" id="UP000709295">
    <property type="component" value="Unassembled WGS sequence"/>
</dbReference>
<keyword evidence="2" id="KW-1185">Reference proteome</keyword>
<reference evidence="1" key="1">
    <citation type="submission" date="2021-01" db="EMBL/GenBank/DDBJ databases">
        <title>Phytophthora aleatoria, a newly-described species from Pinus radiata is distinct from Phytophthora cactorum isolates based on comparative genomics.</title>
        <authorList>
            <person name="Mcdougal R."/>
            <person name="Panda P."/>
            <person name="Williams N."/>
            <person name="Studholme D.J."/>
        </authorList>
    </citation>
    <scope>NUCLEOTIDE SEQUENCE</scope>
    <source>
        <strain evidence="1">NZFS 4037</strain>
    </source>
</reference>
<evidence type="ECO:0000313" key="1">
    <source>
        <dbReference type="EMBL" id="KAG6963680.1"/>
    </source>
</evidence>
<sequence>AAAAAGAQDILECFAANGTNINGYDNEEEGEAGPPYVDWGDDDAAKAIYAGRPDTTRWMYRLVNSYDRDDELAMQATVATGNVELAVWLIDVVDMEPSEVSRKLQEMDTSRCWKY</sequence>
<comment type="caution">
    <text evidence="1">The sequence shown here is derived from an EMBL/GenBank/DDBJ whole genome shotgun (WGS) entry which is preliminary data.</text>
</comment>
<dbReference type="AlphaFoldDB" id="A0A8J5M4W9"/>
<organism evidence="1 2">
    <name type="scientific">Phytophthora aleatoria</name>
    <dbReference type="NCBI Taxonomy" id="2496075"/>
    <lineage>
        <taxon>Eukaryota</taxon>
        <taxon>Sar</taxon>
        <taxon>Stramenopiles</taxon>
        <taxon>Oomycota</taxon>
        <taxon>Peronosporomycetes</taxon>
        <taxon>Peronosporales</taxon>
        <taxon>Peronosporaceae</taxon>
        <taxon>Phytophthora</taxon>
    </lineage>
</organism>
<evidence type="ECO:0000313" key="2">
    <source>
        <dbReference type="Proteomes" id="UP000709295"/>
    </source>
</evidence>
<feature type="non-terminal residue" evidence="1">
    <location>
        <position position="1"/>
    </location>
</feature>
<dbReference type="EMBL" id="JAENGY010000411">
    <property type="protein sequence ID" value="KAG6963680.1"/>
    <property type="molecule type" value="Genomic_DNA"/>
</dbReference>
<protein>
    <submittedName>
        <fullName evidence="1">Uncharacterized protein</fullName>
    </submittedName>
</protein>